<keyword evidence="5" id="KW-1185">Reference proteome</keyword>
<accession>A0A975PYI0</accession>
<comment type="similarity">
    <text evidence="1">Belongs to the non-flavoprotein flavin reductase family.</text>
</comment>
<dbReference type="EMBL" id="CP046600">
    <property type="protein sequence ID" value="QUR69162.1"/>
    <property type="molecule type" value="Genomic_DNA"/>
</dbReference>
<dbReference type="KEGG" id="mspg:F6B93_20645"/>
<dbReference type="GO" id="GO:0042602">
    <property type="term" value="F:riboflavin reductase (NADPH) activity"/>
    <property type="evidence" value="ECO:0007669"/>
    <property type="project" value="TreeGrafter"/>
</dbReference>
<dbReference type="Gene3D" id="2.30.110.10">
    <property type="entry name" value="Electron Transport, Fmn-binding Protein, Chain A"/>
    <property type="match status" value="1"/>
</dbReference>
<dbReference type="PANTHER" id="PTHR30466">
    <property type="entry name" value="FLAVIN REDUCTASE"/>
    <property type="match status" value="1"/>
</dbReference>
<keyword evidence="2" id="KW-0560">Oxidoreductase</keyword>
<dbReference type="SUPFAM" id="SSF50475">
    <property type="entry name" value="FMN-binding split barrel"/>
    <property type="match status" value="1"/>
</dbReference>
<dbReference type="GO" id="GO:0010181">
    <property type="term" value="F:FMN binding"/>
    <property type="evidence" value="ECO:0007669"/>
    <property type="project" value="InterPro"/>
</dbReference>
<name>A0A975PYI0_9MYCO</name>
<organism evidence="4 5">
    <name type="scientific">Mycobacterium spongiae</name>
    <dbReference type="NCBI Taxonomy" id="886343"/>
    <lineage>
        <taxon>Bacteria</taxon>
        <taxon>Bacillati</taxon>
        <taxon>Actinomycetota</taxon>
        <taxon>Actinomycetes</taxon>
        <taxon>Mycobacteriales</taxon>
        <taxon>Mycobacteriaceae</taxon>
        <taxon>Mycobacterium</taxon>
    </lineage>
</organism>
<dbReference type="InterPro" id="IPR050268">
    <property type="entry name" value="NADH-dep_flavin_reductase"/>
</dbReference>
<evidence type="ECO:0000313" key="5">
    <source>
        <dbReference type="Proteomes" id="UP000682202"/>
    </source>
</evidence>
<dbReference type="SMART" id="SM00903">
    <property type="entry name" value="Flavin_Reduct"/>
    <property type="match status" value="1"/>
</dbReference>
<dbReference type="Pfam" id="PF01613">
    <property type="entry name" value="Flavin_Reduct"/>
    <property type="match status" value="1"/>
</dbReference>
<evidence type="ECO:0000259" key="3">
    <source>
        <dbReference type="SMART" id="SM00903"/>
    </source>
</evidence>
<dbReference type="InterPro" id="IPR002563">
    <property type="entry name" value="Flavin_Rdtase-like_dom"/>
</dbReference>
<dbReference type="InterPro" id="IPR012349">
    <property type="entry name" value="Split_barrel_FMN-bd"/>
</dbReference>
<feature type="domain" description="Flavin reductase like" evidence="3">
    <location>
        <begin position="11"/>
        <end position="158"/>
    </location>
</feature>
<dbReference type="Proteomes" id="UP000682202">
    <property type="component" value="Chromosome"/>
</dbReference>
<protein>
    <submittedName>
        <fullName evidence="4">Flavin reductase</fullName>
    </submittedName>
</protein>
<gene>
    <name evidence="4" type="ORF">F6B93_20645</name>
</gene>
<evidence type="ECO:0000256" key="2">
    <source>
        <dbReference type="ARBA" id="ARBA00023002"/>
    </source>
</evidence>
<dbReference type="AlphaFoldDB" id="A0A975PYI0"/>
<dbReference type="RefSeq" id="WP_211696750.1">
    <property type="nucleotide sequence ID" value="NZ_CP046600.1"/>
</dbReference>
<proteinExistence type="inferred from homology"/>
<reference evidence="4" key="1">
    <citation type="submission" date="2019-12" db="EMBL/GenBank/DDBJ databases">
        <title>Mycobacterium spongiae sp. nov.</title>
        <authorList>
            <person name="Stinear T."/>
        </authorList>
    </citation>
    <scope>NUCLEOTIDE SEQUENCE</scope>
    <source>
        <strain evidence="4">FSD4b-SM</strain>
    </source>
</reference>
<evidence type="ECO:0000313" key="4">
    <source>
        <dbReference type="EMBL" id="QUR69162.1"/>
    </source>
</evidence>
<dbReference type="PANTHER" id="PTHR30466:SF1">
    <property type="entry name" value="FMN REDUCTASE (NADH) RUTF"/>
    <property type="match status" value="1"/>
</dbReference>
<evidence type="ECO:0000256" key="1">
    <source>
        <dbReference type="ARBA" id="ARBA00008898"/>
    </source>
</evidence>
<sequence>MIGYDEFRRGMRRLAAGVSIISTQSTAGPLGITATAVTSLTPDPPSVLCCVNKNLVAGNAIRQNRSFCLNLLRQQHHSLARRFAGMDGVSGTAKFDEGAWVTLASGTPALADSLVSFDCQLDRVVEAGTHHVLIGVIHEIRLGELGNPLVYCGGNFTSLLPH</sequence>